<dbReference type="InParanoid" id="A0A263HFM3"/>
<sequence length="84" mass="9235">MQLFMITFGIFMLVILGMALGYIFKKKAITGSCGGIAALGLQKVCDCEEPCDTLQAKLDAGDEKAIAEYEEKFAKKAVQFYEVK</sequence>
<name>A0A263HFM3_9PAST</name>
<keyword evidence="1" id="KW-1133">Transmembrane helix</keyword>
<dbReference type="Proteomes" id="UP000215738">
    <property type="component" value="Unassembled WGS sequence"/>
</dbReference>
<dbReference type="EMBL" id="UFSB01000001">
    <property type="protein sequence ID" value="SUU38000.1"/>
    <property type="molecule type" value="Genomic_DNA"/>
</dbReference>
<evidence type="ECO:0000313" key="3">
    <source>
        <dbReference type="EMBL" id="SUU38000.1"/>
    </source>
</evidence>
<evidence type="ECO:0000313" key="5">
    <source>
        <dbReference type="Proteomes" id="UP000254507"/>
    </source>
</evidence>
<keyword evidence="1" id="KW-0472">Membrane</keyword>
<dbReference type="Proteomes" id="UP000254507">
    <property type="component" value="Unassembled WGS sequence"/>
</dbReference>
<dbReference type="InterPro" id="IPR007495">
    <property type="entry name" value="NqrM"/>
</dbReference>
<feature type="transmembrane region" description="Helical" evidence="1">
    <location>
        <begin position="6"/>
        <end position="24"/>
    </location>
</feature>
<keyword evidence="1" id="KW-0812">Transmembrane</keyword>
<dbReference type="RefSeq" id="WP_094945704.1">
    <property type="nucleotide sequence ID" value="NZ_JBMHIA010000001.1"/>
</dbReference>
<dbReference type="PANTHER" id="PTHR40691:SF1">
    <property type="entry name" value="EXPORTED PROTEIN"/>
    <property type="match status" value="1"/>
</dbReference>
<evidence type="ECO:0000256" key="1">
    <source>
        <dbReference type="SAM" id="Phobius"/>
    </source>
</evidence>
<keyword evidence="4" id="KW-1185">Reference proteome</keyword>
<protein>
    <submittedName>
        <fullName evidence="3">Protein of uncharacterized function (DUF539)</fullName>
    </submittedName>
</protein>
<reference evidence="3 5" key="2">
    <citation type="submission" date="2018-06" db="EMBL/GenBank/DDBJ databases">
        <authorList>
            <consortium name="Pathogen Informatics"/>
            <person name="Doyle S."/>
        </authorList>
    </citation>
    <scope>NUCLEOTIDE SEQUENCE [LARGE SCALE GENOMIC DNA]</scope>
    <source>
        <strain evidence="3 5">NCTC10851</strain>
    </source>
</reference>
<dbReference type="EMBL" id="NLFK01000002">
    <property type="protein sequence ID" value="OZN25467.1"/>
    <property type="molecule type" value="Genomic_DNA"/>
</dbReference>
<organism evidence="3 5">
    <name type="scientific">Actinobacillus seminis</name>
    <dbReference type="NCBI Taxonomy" id="722"/>
    <lineage>
        <taxon>Bacteria</taxon>
        <taxon>Pseudomonadati</taxon>
        <taxon>Pseudomonadota</taxon>
        <taxon>Gammaproteobacteria</taxon>
        <taxon>Pasteurellales</taxon>
        <taxon>Pasteurellaceae</taxon>
        <taxon>Actinobacillus</taxon>
    </lineage>
</organism>
<proteinExistence type="predicted"/>
<dbReference type="OrthoDB" id="5296227at2"/>
<dbReference type="PANTHER" id="PTHR40691">
    <property type="entry name" value="(NA+)-NQR MATURATION NQRM"/>
    <property type="match status" value="1"/>
</dbReference>
<gene>
    <name evidence="2" type="ORF">CFY87_02365</name>
    <name evidence="3" type="ORF">NCTC10851_01856</name>
</gene>
<reference evidence="2 4" key="1">
    <citation type="submission" date="2017-07" db="EMBL/GenBank/DDBJ databases">
        <title>Virulence factors identified in Actinobacillus seminis.</title>
        <authorList>
            <person name="Negrete-Abascal E."/>
            <person name="Vaca-Pacheco S."/>
            <person name="Montes-Garcia F."/>
            <person name="Leyto-Gil A.M."/>
            <person name="Fragoso-Garcia E."/>
            <person name="Carvente-Garcia R."/>
            <person name="Perez-Agueros S."/>
            <person name="Castelan-Sanchez H.G."/>
            <person name="Garcia-Molina A."/>
            <person name="Villamar T.E."/>
            <person name="Vazquez-Cruz C."/>
        </authorList>
    </citation>
    <scope>NUCLEOTIDE SEQUENCE [LARGE SCALE GENOMIC DNA]</scope>
    <source>
        <strain evidence="2 4">ATCC 15768</strain>
    </source>
</reference>
<dbReference type="AlphaFoldDB" id="A0A263HFM3"/>
<dbReference type="Pfam" id="PF04400">
    <property type="entry name" value="NqrM"/>
    <property type="match status" value="1"/>
</dbReference>
<evidence type="ECO:0000313" key="4">
    <source>
        <dbReference type="Proteomes" id="UP000215738"/>
    </source>
</evidence>
<accession>A0A263HFM3</accession>
<evidence type="ECO:0000313" key="2">
    <source>
        <dbReference type="EMBL" id="OZN25467.1"/>
    </source>
</evidence>